<comment type="caution">
    <text evidence="1">The sequence shown here is derived from an EMBL/GenBank/DDBJ whole genome shotgun (WGS) entry which is preliminary data.</text>
</comment>
<evidence type="ECO:0000313" key="1">
    <source>
        <dbReference type="EMBL" id="MED6117189.1"/>
    </source>
</evidence>
<sequence>NLEILQEVSMHMRELPRICVEALSKNVEWEELAHVIRESSRITWALCLVPHVYTLYMARVKIALSSTHMRGLPRLCVGLHFGLA</sequence>
<organism evidence="1 2">
    <name type="scientific">Stylosanthes scabra</name>
    <dbReference type="NCBI Taxonomy" id="79078"/>
    <lineage>
        <taxon>Eukaryota</taxon>
        <taxon>Viridiplantae</taxon>
        <taxon>Streptophyta</taxon>
        <taxon>Embryophyta</taxon>
        <taxon>Tracheophyta</taxon>
        <taxon>Spermatophyta</taxon>
        <taxon>Magnoliopsida</taxon>
        <taxon>eudicotyledons</taxon>
        <taxon>Gunneridae</taxon>
        <taxon>Pentapetalae</taxon>
        <taxon>rosids</taxon>
        <taxon>fabids</taxon>
        <taxon>Fabales</taxon>
        <taxon>Fabaceae</taxon>
        <taxon>Papilionoideae</taxon>
        <taxon>50 kb inversion clade</taxon>
        <taxon>dalbergioids sensu lato</taxon>
        <taxon>Dalbergieae</taxon>
        <taxon>Pterocarpus clade</taxon>
        <taxon>Stylosanthes</taxon>
    </lineage>
</organism>
<evidence type="ECO:0000313" key="2">
    <source>
        <dbReference type="Proteomes" id="UP001341840"/>
    </source>
</evidence>
<gene>
    <name evidence="1" type="ORF">PIB30_107675</name>
</gene>
<feature type="non-terminal residue" evidence="1">
    <location>
        <position position="84"/>
    </location>
</feature>
<name>A0ABU6QYN2_9FABA</name>
<keyword evidence="2" id="KW-1185">Reference proteome</keyword>
<proteinExistence type="predicted"/>
<feature type="non-terminal residue" evidence="1">
    <location>
        <position position="1"/>
    </location>
</feature>
<protein>
    <submittedName>
        <fullName evidence="1">Uncharacterized protein</fullName>
    </submittedName>
</protein>
<dbReference type="EMBL" id="JASCZI010004689">
    <property type="protein sequence ID" value="MED6117189.1"/>
    <property type="molecule type" value="Genomic_DNA"/>
</dbReference>
<accession>A0ABU6QYN2</accession>
<dbReference type="Proteomes" id="UP001341840">
    <property type="component" value="Unassembled WGS sequence"/>
</dbReference>
<reference evidence="1 2" key="1">
    <citation type="journal article" date="2023" name="Plants (Basel)">
        <title>Bridging the Gap: Combining Genomics and Transcriptomics Approaches to Understand Stylosanthes scabra, an Orphan Legume from the Brazilian Caatinga.</title>
        <authorList>
            <person name="Ferreira-Neto J.R.C."/>
            <person name="da Silva M.D."/>
            <person name="Binneck E."/>
            <person name="de Melo N.F."/>
            <person name="da Silva R.H."/>
            <person name="de Melo A.L.T.M."/>
            <person name="Pandolfi V."/>
            <person name="Bustamante F.O."/>
            <person name="Brasileiro-Vidal A.C."/>
            <person name="Benko-Iseppon A.M."/>
        </authorList>
    </citation>
    <scope>NUCLEOTIDE SEQUENCE [LARGE SCALE GENOMIC DNA]</scope>
    <source>
        <tissue evidence="1">Leaves</tissue>
    </source>
</reference>